<dbReference type="EMBL" id="LT607751">
    <property type="protein sequence ID" value="SCG78768.1"/>
    <property type="molecule type" value="Genomic_DNA"/>
</dbReference>
<sequence length="143" mass="15647">MVHGSGRIMCRMVAAGGSDDSGERQAQLLRGSLDMCLLALLAAEPAHGYELVRRLEAAGFGTVSYGTVYPLITRLHRLGLVANALQPSPSGPPRKVHRLTDAGHDRLRAWREQWFQFVSVVNETLAVRPSNPGDDHEHVDVGR</sequence>
<dbReference type="InterPro" id="IPR036390">
    <property type="entry name" value="WH_DNA-bd_sf"/>
</dbReference>
<proteinExistence type="predicted"/>
<feature type="domain" description="Transcription regulator PadR N-terminal" evidence="1">
    <location>
        <begin position="37"/>
        <end position="108"/>
    </location>
</feature>
<dbReference type="PANTHER" id="PTHR33169:SF14">
    <property type="entry name" value="TRANSCRIPTIONAL REGULATOR RV3488"/>
    <property type="match status" value="1"/>
</dbReference>
<dbReference type="InterPro" id="IPR052509">
    <property type="entry name" value="Metal_resp_DNA-bind_regulator"/>
</dbReference>
<gene>
    <name evidence="2" type="ORF">GA0074704_5721</name>
</gene>
<dbReference type="Gene3D" id="1.10.10.10">
    <property type="entry name" value="Winged helix-like DNA-binding domain superfamily/Winged helix DNA-binding domain"/>
    <property type="match status" value="1"/>
</dbReference>
<dbReference type="Proteomes" id="UP000198210">
    <property type="component" value="Chromosome I"/>
</dbReference>
<dbReference type="AlphaFoldDB" id="A0A1C5K7N4"/>
<keyword evidence="3" id="KW-1185">Reference proteome</keyword>
<dbReference type="PANTHER" id="PTHR33169">
    <property type="entry name" value="PADR-FAMILY TRANSCRIPTIONAL REGULATOR"/>
    <property type="match status" value="1"/>
</dbReference>
<dbReference type="InterPro" id="IPR005149">
    <property type="entry name" value="Tscrpt_reg_PadR_N"/>
</dbReference>
<protein>
    <submittedName>
        <fullName evidence="2">PadR family transcriptional regulator, regulatory protein PadR</fullName>
    </submittedName>
</protein>
<dbReference type="InterPro" id="IPR036388">
    <property type="entry name" value="WH-like_DNA-bd_sf"/>
</dbReference>
<evidence type="ECO:0000313" key="2">
    <source>
        <dbReference type="EMBL" id="SCG78768.1"/>
    </source>
</evidence>
<dbReference type="Pfam" id="PF03551">
    <property type="entry name" value="PadR"/>
    <property type="match status" value="1"/>
</dbReference>
<accession>A0A1C5K7N4</accession>
<reference evidence="2 3" key="1">
    <citation type="submission" date="2016-06" db="EMBL/GenBank/DDBJ databases">
        <authorList>
            <person name="Kjaerup R.B."/>
            <person name="Dalgaard T.S."/>
            <person name="Juul-Madsen H.R."/>
        </authorList>
    </citation>
    <scope>NUCLEOTIDE SEQUENCE [LARGE SCALE GENOMIC DNA]</scope>
    <source>
        <strain evidence="2 3">DSM 45097</strain>
    </source>
</reference>
<evidence type="ECO:0000259" key="1">
    <source>
        <dbReference type="Pfam" id="PF03551"/>
    </source>
</evidence>
<name>A0A1C5K7N4_9ACTN</name>
<dbReference type="SUPFAM" id="SSF46785">
    <property type="entry name" value="Winged helix' DNA-binding domain"/>
    <property type="match status" value="1"/>
</dbReference>
<organism evidence="2 3">
    <name type="scientific">Micromonospora siamensis</name>
    <dbReference type="NCBI Taxonomy" id="299152"/>
    <lineage>
        <taxon>Bacteria</taxon>
        <taxon>Bacillati</taxon>
        <taxon>Actinomycetota</taxon>
        <taxon>Actinomycetes</taxon>
        <taxon>Micromonosporales</taxon>
        <taxon>Micromonosporaceae</taxon>
        <taxon>Micromonospora</taxon>
    </lineage>
</organism>
<evidence type="ECO:0000313" key="3">
    <source>
        <dbReference type="Proteomes" id="UP000198210"/>
    </source>
</evidence>